<name>A0A8S0WBL2_CYCAE</name>
<sequence length="346" mass="36377">MAQTQIALLLEKGSRKLVIGYVNKYKPGAGEILIKIQAVALNPVDWKIQKSEVVLEHTPAIPGLDIAGDVEEVGEDVSEFRKGDRVLCQGQYANNKGGFQQYTLSLAATTAKIPPNVSYDEAASIPAALSTAYVGLHNRPPHGAGLSAPLTPTKEGKYTGEPLVVLGGGGSVGQLAIQLARLSGFSPIITTASLKHTEFLESLGATHILDRNLSLEALKAQVDKATAGKPIKIVYDAISLEATQKAGLALVAPGGKLILVLPPLVKSEDNKTVVPIVAGLRAASNIEILESLYHDKASSLLERGVIKPNRVEVLPDGLAGIPDGLKRMADGLVSGVKLVAHPQETI</sequence>
<proteinExistence type="predicted"/>
<comment type="caution">
    <text evidence="2">The sequence shown here is derived from an EMBL/GenBank/DDBJ whole genome shotgun (WGS) entry which is preliminary data.</text>
</comment>
<dbReference type="SMART" id="SM00829">
    <property type="entry name" value="PKS_ER"/>
    <property type="match status" value="1"/>
</dbReference>
<evidence type="ECO:0000313" key="3">
    <source>
        <dbReference type="Proteomes" id="UP000467700"/>
    </source>
</evidence>
<protein>
    <recommendedName>
        <fullName evidence="1">Enoyl reductase (ER) domain-containing protein</fullName>
    </recommendedName>
</protein>
<dbReference type="Gene3D" id="3.90.180.10">
    <property type="entry name" value="Medium-chain alcohol dehydrogenases, catalytic domain"/>
    <property type="match status" value="1"/>
</dbReference>
<dbReference type="InterPro" id="IPR047122">
    <property type="entry name" value="Trans-enoyl_RdTase-like"/>
</dbReference>
<reference evidence="2 3" key="1">
    <citation type="submission" date="2020-01" db="EMBL/GenBank/DDBJ databases">
        <authorList>
            <person name="Gupta K D."/>
        </authorList>
    </citation>
    <scope>NUCLEOTIDE SEQUENCE [LARGE SCALE GENOMIC DNA]</scope>
</reference>
<organism evidence="2 3">
    <name type="scientific">Cyclocybe aegerita</name>
    <name type="common">Black poplar mushroom</name>
    <name type="synonym">Agrocybe aegerita</name>
    <dbReference type="NCBI Taxonomy" id="1973307"/>
    <lineage>
        <taxon>Eukaryota</taxon>
        <taxon>Fungi</taxon>
        <taxon>Dikarya</taxon>
        <taxon>Basidiomycota</taxon>
        <taxon>Agaricomycotina</taxon>
        <taxon>Agaricomycetes</taxon>
        <taxon>Agaricomycetidae</taxon>
        <taxon>Agaricales</taxon>
        <taxon>Agaricineae</taxon>
        <taxon>Bolbitiaceae</taxon>
        <taxon>Cyclocybe</taxon>
    </lineage>
</organism>
<feature type="domain" description="Enoyl reductase (ER)" evidence="1">
    <location>
        <begin position="13"/>
        <end position="340"/>
    </location>
</feature>
<dbReference type="Pfam" id="PF00107">
    <property type="entry name" value="ADH_zinc_N"/>
    <property type="match status" value="1"/>
</dbReference>
<dbReference type="PANTHER" id="PTHR45348:SF2">
    <property type="entry name" value="ZINC-TYPE ALCOHOL DEHYDROGENASE-LIKE PROTEIN C2E1P3.01"/>
    <property type="match status" value="1"/>
</dbReference>
<dbReference type="InterPro" id="IPR020843">
    <property type="entry name" value="ER"/>
</dbReference>
<keyword evidence="3" id="KW-1185">Reference proteome</keyword>
<dbReference type="Gene3D" id="3.40.50.720">
    <property type="entry name" value="NAD(P)-binding Rossmann-like Domain"/>
    <property type="match status" value="1"/>
</dbReference>
<evidence type="ECO:0000259" key="1">
    <source>
        <dbReference type="SMART" id="SM00829"/>
    </source>
</evidence>
<dbReference type="OrthoDB" id="3233595at2759"/>
<dbReference type="InterPro" id="IPR011032">
    <property type="entry name" value="GroES-like_sf"/>
</dbReference>
<dbReference type="Proteomes" id="UP000467700">
    <property type="component" value="Unassembled WGS sequence"/>
</dbReference>
<evidence type="ECO:0000313" key="2">
    <source>
        <dbReference type="EMBL" id="CAA7269958.1"/>
    </source>
</evidence>
<dbReference type="PANTHER" id="PTHR45348">
    <property type="entry name" value="HYPOTHETICAL OXIDOREDUCTASE (EUROFUNG)"/>
    <property type="match status" value="1"/>
</dbReference>
<dbReference type="Pfam" id="PF08240">
    <property type="entry name" value="ADH_N"/>
    <property type="match status" value="1"/>
</dbReference>
<dbReference type="GO" id="GO:0016651">
    <property type="term" value="F:oxidoreductase activity, acting on NAD(P)H"/>
    <property type="evidence" value="ECO:0007669"/>
    <property type="project" value="InterPro"/>
</dbReference>
<dbReference type="InterPro" id="IPR013154">
    <property type="entry name" value="ADH-like_N"/>
</dbReference>
<accession>A0A8S0WBL2</accession>
<dbReference type="SUPFAM" id="SSF51735">
    <property type="entry name" value="NAD(P)-binding Rossmann-fold domains"/>
    <property type="match status" value="1"/>
</dbReference>
<dbReference type="InterPro" id="IPR013149">
    <property type="entry name" value="ADH-like_C"/>
</dbReference>
<dbReference type="SUPFAM" id="SSF50129">
    <property type="entry name" value="GroES-like"/>
    <property type="match status" value="1"/>
</dbReference>
<dbReference type="AlphaFoldDB" id="A0A8S0WBL2"/>
<gene>
    <name evidence="2" type="ORF">AAE3_LOCUS12177</name>
</gene>
<dbReference type="CDD" id="cd08249">
    <property type="entry name" value="enoyl_reductase_like"/>
    <property type="match status" value="1"/>
</dbReference>
<dbReference type="InterPro" id="IPR036291">
    <property type="entry name" value="NAD(P)-bd_dom_sf"/>
</dbReference>
<dbReference type="EMBL" id="CACVBS010000083">
    <property type="protein sequence ID" value="CAA7269958.1"/>
    <property type="molecule type" value="Genomic_DNA"/>
</dbReference>